<dbReference type="AlphaFoldDB" id="A0A090EJ63"/>
<comment type="subcellular location">
    <subcellularLocation>
        <location evidence="1">Cytoplasm</location>
    </subcellularLocation>
</comment>
<proteinExistence type="inferred from homology"/>
<reference evidence="18" key="1">
    <citation type="submission" date="2014-08" db="EMBL/GenBank/DDBJ databases">
        <authorList>
            <person name="Moulin L."/>
        </authorList>
    </citation>
    <scope>NUCLEOTIDE SEQUENCE [LARGE SCALE GENOMIC DNA]</scope>
</reference>
<dbReference type="GO" id="GO:0005524">
    <property type="term" value="F:ATP binding"/>
    <property type="evidence" value="ECO:0007669"/>
    <property type="project" value="UniProtKB-KW"/>
</dbReference>
<keyword evidence="13" id="KW-0406">Ion transport</keyword>
<dbReference type="PANTHER" id="PTHR15184">
    <property type="entry name" value="ATP SYNTHASE"/>
    <property type="match status" value="1"/>
</dbReference>
<dbReference type="STRING" id="69974.MPLDJ20_60427"/>
<keyword evidence="7" id="KW-0547">Nucleotide-binding</keyword>
<evidence type="ECO:0000256" key="5">
    <source>
        <dbReference type="ARBA" id="ARBA00022448"/>
    </source>
</evidence>
<evidence type="ECO:0000256" key="9">
    <source>
        <dbReference type="ARBA" id="ARBA00022795"/>
    </source>
</evidence>
<evidence type="ECO:0000256" key="8">
    <source>
        <dbReference type="ARBA" id="ARBA00022781"/>
    </source>
</evidence>
<dbReference type="InterPro" id="IPR000194">
    <property type="entry name" value="ATPase_F1/V1/A1_a/bsu_nucl-bd"/>
</dbReference>
<dbReference type="GO" id="GO:0009288">
    <property type="term" value="C:bacterial-type flagellum"/>
    <property type="evidence" value="ECO:0007669"/>
    <property type="project" value="InterPro"/>
</dbReference>
<comment type="similarity">
    <text evidence="2">Belongs to the ATPase alpha/beta chains family.</text>
</comment>
<dbReference type="GO" id="GO:0046933">
    <property type="term" value="F:proton-transporting ATP synthase activity, rotational mechanism"/>
    <property type="evidence" value="ECO:0007669"/>
    <property type="project" value="TreeGrafter"/>
</dbReference>
<dbReference type="InterPro" id="IPR027417">
    <property type="entry name" value="P-loop_NTPase"/>
</dbReference>
<dbReference type="InterPro" id="IPR003593">
    <property type="entry name" value="AAA+_ATPase"/>
</dbReference>
<dbReference type="NCBIfam" id="TIGR03498">
    <property type="entry name" value="FliI_clade3"/>
    <property type="match status" value="1"/>
</dbReference>
<evidence type="ECO:0000313" key="17">
    <source>
        <dbReference type="EMBL" id="CDX28334.1"/>
    </source>
</evidence>
<dbReference type="GO" id="GO:0044781">
    <property type="term" value="P:bacterial-type flagellum organization"/>
    <property type="evidence" value="ECO:0007669"/>
    <property type="project" value="UniProtKB-KW"/>
</dbReference>
<dbReference type="InterPro" id="IPR050053">
    <property type="entry name" value="ATPase_alpha/beta_chains"/>
</dbReference>
<keyword evidence="12" id="KW-1278">Translocase</keyword>
<keyword evidence="17" id="KW-0378">Hydrolase</keyword>
<dbReference type="PANTHER" id="PTHR15184:SF9">
    <property type="entry name" value="SPI-1 TYPE 3 SECRETION SYSTEM ATPASE"/>
    <property type="match status" value="1"/>
</dbReference>
<evidence type="ECO:0000256" key="3">
    <source>
        <dbReference type="ARBA" id="ARBA00012473"/>
    </source>
</evidence>
<dbReference type="GO" id="GO:0030254">
    <property type="term" value="P:protein secretion by the type III secretion system"/>
    <property type="evidence" value="ECO:0007669"/>
    <property type="project" value="InterPro"/>
</dbReference>
<dbReference type="InterPro" id="IPR005714">
    <property type="entry name" value="ATPase_T3SS_FliI/YscN"/>
</dbReference>
<evidence type="ECO:0000256" key="4">
    <source>
        <dbReference type="ARBA" id="ARBA00020580"/>
    </source>
</evidence>
<dbReference type="Pfam" id="PF18269">
    <property type="entry name" value="T3SS_ATPase_C"/>
    <property type="match status" value="1"/>
</dbReference>
<keyword evidence="14" id="KW-1006">Bacterial flagellum protein export</keyword>
<dbReference type="CDD" id="cd01136">
    <property type="entry name" value="ATPase_flagellum-secretory_path_III"/>
    <property type="match status" value="1"/>
</dbReference>
<evidence type="ECO:0000256" key="2">
    <source>
        <dbReference type="ARBA" id="ARBA00008936"/>
    </source>
</evidence>
<evidence type="ECO:0000256" key="1">
    <source>
        <dbReference type="ARBA" id="ARBA00004496"/>
    </source>
</evidence>
<sequence length="473" mass="50370">MTTGSSLLRASESPADTGQTDRLAALERIWRRFDDPQALLSRGGRIAEISPTHYKVRGLSGIARLGDIVEQRGKAGARRGEIVKIGSDEVVVAPFERSADAGIGDAVFRRGPLAVTPHVSWRGRAIDALTRVIDGGPPLIRPNAADAAHGATPGALARQRVGTGFLTGVRVIDIFTPLCFGQRLGIFAGSGVGKSTLLAMLAGAEAFDTVVVALIGERGREVREFLEDTIGAESMAKTVAVVATSDESAMMRRRAPDTAMCVAEHFRDQGHRVLLVLDSITRFAHALREVATGTGEPPVARGYPASVFTDLPKLLERAGPGAEGPGVKGKGSITAIISVLVDGDDHNDPVADSVRGILDGHVVLDRALAEQGRYPPVNPLSSISRLADKAWSPEQRMLVTKLKSMIARFEDTRDIRLLGAYQSGADAELDNAVRQVPLIYEALTQSPRDRASADPFADLARHLKGKLNGDQGD</sequence>
<evidence type="ECO:0000256" key="15">
    <source>
        <dbReference type="ARBA" id="ARBA00023310"/>
    </source>
</evidence>
<accession>A0A090EJ63</accession>
<keyword evidence="15" id="KW-0066">ATP synthesis</keyword>
<evidence type="ECO:0000256" key="13">
    <source>
        <dbReference type="ARBA" id="ARBA00023065"/>
    </source>
</evidence>
<keyword evidence="11" id="KW-0653">Protein transport</keyword>
<dbReference type="GO" id="GO:0005737">
    <property type="term" value="C:cytoplasm"/>
    <property type="evidence" value="ECO:0007669"/>
    <property type="project" value="UniProtKB-SubCell"/>
</dbReference>
<dbReference type="SMART" id="SM00382">
    <property type="entry name" value="AAA"/>
    <property type="match status" value="1"/>
</dbReference>
<evidence type="ECO:0000259" key="16">
    <source>
        <dbReference type="SMART" id="SM00382"/>
    </source>
</evidence>
<feature type="domain" description="AAA+ ATPase" evidence="16">
    <location>
        <begin position="180"/>
        <end position="368"/>
    </location>
</feature>
<dbReference type="NCBIfam" id="TIGR01026">
    <property type="entry name" value="fliI_yscN"/>
    <property type="match status" value="1"/>
</dbReference>
<name>A0A090EJ63_MESPL</name>
<keyword evidence="8" id="KW-0375">Hydrogen ion transport</keyword>
<dbReference type="InterPro" id="IPR040627">
    <property type="entry name" value="T3SS_ATPase_C"/>
</dbReference>
<keyword evidence="10" id="KW-0067">ATP-binding</keyword>
<keyword evidence="5" id="KW-0813">Transport</keyword>
<keyword evidence="18" id="KW-1185">Reference proteome</keyword>
<dbReference type="Proteomes" id="UP000045285">
    <property type="component" value="Unassembled WGS sequence"/>
</dbReference>
<evidence type="ECO:0000256" key="12">
    <source>
        <dbReference type="ARBA" id="ARBA00022967"/>
    </source>
</evidence>
<evidence type="ECO:0000256" key="6">
    <source>
        <dbReference type="ARBA" id="ARBA00022490"/>
    </source>
</evidence>
<evidence type="ECO:0000256" key="10">
    <source>
        <dbReference type="ARBA" id="ARBA00022840"/>
    </source>
</evidence>
<dbReference type="EC" id="7.1.2.2" evidence="3"/>
<dbReference type="InterPro" id="IPR022426">
    <property type="entry name" value="FliI_clade3"/>
</dbReference>
<gene>
    <name evidence="17" type="primary">fliI</name>
    <name evidence="17" type="ORF">MPL3356_80208</name>
</gene>
<keyword evidence="9" id="KW-1005">Bacterial flagellum biogenesis</keyword>
<organism evidence="17 18">
    <name type="scientific">Mesorhizobium plurifarium</name>
    <dbReference type="NCBI Taxonomy" id="69974"/>
    <lineage>
        <taxon>Bacteria</taxon>
        <taxon>Pseudomonadati</taxon>
        <taxon>Pseudomonadota</taxon>
        <taxon>Alphaproteobacteria</taxon>
        <taxon>Hyphomicrobiales</taxon>
        <taxon>Phyllobacteriaceae</taxon>
        <taxon>Mesorhizobium</taxon>
    </lineage>
</organism>
<dbReference type="GO" id="GO:0030257">
    <property type="term" value="C:type III protein secretion system complex"/>
    <property type="evidence" value="ECO:0007669"/>
    <property type="project" value="InterPro"/>
</dbReference>
<dbReference type="Gene3D" id="3.40.50.12240">
    <property type="match status" value="1"/>
</dbReference>
<dbReference type="Pfam" id="PF00006">
    <property type="entry name" value="ATP-synt_ab"/>
    <property type="match status" value="1"/>
</dbReference>
<dbReference type="GO" id="GO:0016887">
    <property type="term" value="F:ATP hydrolysis activity"/>
    <property type="evidence" value="ECO:0007669"/>
    <property type="project" value="InterPro"/>
</dbReference>
<dbReference type="SUPFAM" id="SSF52540">
    <property type="entry name" value="P-loop containing nucleoside triphosphate hydrolases"/>
    <property type="match status" value="1"/>
</dbReference>
<evidence type="ECO:0000256" key="7">
    <source>
        <dbReference type="ARBA" id="ARBA00022741"/>
    </source>
</evidence>
<dbReference type="EMBL" id="CCMZ01000075">
    <property type="protein sequence ID" value="CDX28334.1"/>
    <property type="molecule type" value="Genomic_DNA"/>
</dbReference>
<protein>
    <recommendedName>
        <fullName evidence="4">Flagellum-specific ATP synthase</fullName>
        <ecNumber evidence="3">7.1.2.2</ecNumber>
    </recommendedName>
</protein>
<evidence type="ECO:0000313" key="18">
    <source>
        <dbReference type="Proteomes" id="UP000045285"/>
    </source>
</evidence>
<evidence type="ECO:0000256" key="14">
    <source>
        <dbReference type="ARBA" id="ARBA00023225"/>
    </source>
</evidence>
<keyword evidence="6" id="KW-0963">Cytoplasm</keyword>
<evidence type="ECO:0000256" key="11">
    <source>
        <dbReference type="ARBA" id="ARBA00022927"/>
    </source>
</evidence>